<dbReference type="PRINTS" id="PR00598">
    <property type="entry name" value="HTHMARR"/>
</dbReference>
<organism evidence="5 6">
    <name type="scientific">Devosia ureilytica</name>
    <dbReference type="NCBI Taxonomy" id="2952754"/>
    <lineage>
        <taxon>Bacteria</taxon>
        <taxon>Pseudomonadati</taxon>
        <taxon>Pseudomonadota</taxon>
        <taxon>Alphaproteobacteria</taxon>
        <taxon>Hyphomicrobiales</taxon>
        <taxon>Devosiaceae</taxon>
        <taxon>Devosia</taxon>
    </lineage>
</organism>
<name>A0A9Q4FQF9_9HYPH</name>
<evidence type="ECO:0000256" key="2">
    <source>
        <dbReference type="ARBA" id="ARBA00023125"/>
    </source>
</evidence>
<keyword evidence="2" id="KW-0238">DNA-binding</keyword>
<dbReference type="EMBL" id="JAMWDU010000001">
    <property type="protein sequence ID" value="MCP8886011.1"/>
    <property type="molecule type" value="Genomic_DNA"/>
</dbReference>
<dbReference type="GO" id="GO:0003700">
    <property type="term" value="F:DNA-binding transcription factor activity"/>
    <property type="evidence" value="ECO:0007669"/>
    <property type="project" value="InterPro"/>
</dbReference>
<protein>
    <submittedName>
        <fullName evidence="5">MarR family winged helix-turn-helix transcriptional regulator</fullName>
    </submittedName>
</protein>
<dbReference type="InterPro" id="IPR036388">
    <property type="entry name" value="WH-like_DNA-bd_sf"/>
</dbReference>
<dbReference type="Pfam" id="PF01047">
    <property type="entry name" value="MarR"/>
    <property type="match status" value="1"/>
</dbReference>
<evidence type="ECO:0000256" key="3">
    <source>
        <dbReference type="ARBA" id="ARBA00023163"/>
    </source>
</evidence>
<dbReference type="SUPFAM" id="SSF46785">
    <property type="entry name" value="Winged helix' DNA-binding domain"/>
    <property type="match status" value="1"/>
</dbReference>
<keyword evidence="6" id="KW-1185">Reference proteome</keyword>
<dbReference type="PROSITE" id="PS50995">
    <property type="entry name" value="HTH_MARR_2"/>
    <property type="match status" value="1"/>
</dbReference>
<reference evidence="5" key="1">
    <citation type="submission" date="2022-06" db="EMBL/GenBank/DDBJ databases">
        <title>Devosia sp. XJ19-45 genome assembly.</title>
        <authorList>
            <person name="Li B."/>
            <person name="Cai M."/>
            <person name="Nie G."/>
            <person name="Li W."/>
        </authorList>
    </citation>
    <scope>NUCLEOTIDE SEQUENCE</scope>
    <source>
        <strain evidence="5">XJ19-45</strain>
    </source>
</reference>
<dbReference type="SMART" id="SM00347">
    <property type="entry name" value="HTH_MARR"/>
    <property type="match status" value="1"/>
</dbReference>
<dbReference type="PANTHER" id="PTHR42756">
    <property type="entry name" value="TRANSCRIPTIONAL REGULATOR, MARR"/>
    <property type="match status" value="1"/>
</dbReference>
<dbReference type="Gene3D" id="1.10.10.10">
    <property type="entry name" value="Winged helix-like DNA-binding domain superfamily/Winged helix DNA-binding domain"/>
    <property type="match status" value="1"/>
</dbReference>
<evidence type="ECO:0000256" key="1">
    <source>
        <dbReference type="ARBA" id="ARBA00023015"/>
    </source>
</evidence>
<gene>
    <name evidence="5" type="ORF">NF348_02725</name>
</gene>
<comment type="caution">
    <text evidence="5">The sequence shown here is derived from an EMBL/GenBank/DDBJ whole genome shotgun (WGS) entry which is preliminary data.</text>
</comment>
<sequence>MTDHDTEDANNGMELGYLLGNIPFLTRALRAHVRAENADFYADVGAQQGEIVVICLIGLNPGTSQQDVASTLVLKKSAVTKVIKELEDRGIVRREKVAQDKRYNALFLTPAGEERYSRIQARMADQHQALIEPFSEAEQKQLFALLNRLLAHLISRSDTRRASGGLSAEDADD</sequence>
<dbReference type="AlphaFoldDB" id="A0A9Q4FQF9"/>
<keyword evidence="1" id="KW-0805">Transcription regulation</keyword>
<proteinExistence type="predicted"/>
<dbReference type="PANTHER" id="PTHR42756:SF1">
    <property type="entry name" value="TRANSCRIPTIONAL REPRESSOR OF EMRAB OPERON"/>
    <property type="match status" value="1"/>
</dbReference>
<dbReference type="InterPro" id="IPR036390">
    <property type="entry name" value="WH_DNA-bd_sf"/>
</dbReference>
<evidence type="ECO:0000259" key="4">
    <source>
        <dbReference type="PROSITE" id="PS50995"/>
    </source>
</evidence>
<dbReference type="Proteomes" id="UP001060275">
    <property type="component" value="Unassembled WGS sequence"/>
</dbReference>
<keyword evidence="3" id="KW-0804">Transcription</keyword>
<feature type="domain" description="HTH marR-type" evidence="4">
    <location>
        <begin position="15"/>
        <end position="151"/>
    </location>
</feature>
<dbReference type="InterPro" id="IPR000835">
    <property type="entry name" value="HTH_MarR-typ"/>
</dbReference>
<dbReference type="RefSeq" id="WP_254672799.1">
    <property type="nucleotide sequence ID" value="NZ_JAMWDU010000001.1"/>
</dbReference>
<accession>A0A9Q4FQF9</accession>
<evidence type="ECO:0000313" key="5">
    <source>
        <dbReference type="EMBL" id="MCP8886011.1"/>
    </source>
</evidence>
<dbReference type="GO" id="GO:0003677">
    <property type="term" value="F:DNA binding"/>
    <property type="evidence" value="ECO:0007669"/>
    <property type="project" value="UniProtKB-KW"/>
</dbReference>
<evidence type="ECO:0000313" key="6">
    <source>
        <dbReference type="Proteomes" id="UP001060275"/>
    </source>
</evidence>